<gene>
    <name evidence="3" type="ORF">PNOK_0884500</name>
</gene>
<name>A0A286U8S1_9AGAM</name>
<feature type="transmembrane region" description="Helical" evidence="1">
    <location>
        <begin position="20"/>
        <end position="48"/>
    </location>
</feature>
<proteinExistence type="predicted"/>
<accession>A0A286U8S1</accession>
<dbReference type="Pfam" id="PF20152">
    <property type="entry name" value="DUF6534"/>
    <property type="match status" value="1"/>
</dbReference>
<dbReference type="Proteomes" id="UP000217199">
    <property type="component" value="Unassembled WGS sequence"/>
</dbReference>
<feature type="transmembrane region" description="Helical" evidence="1">
    <location>
        <begin position="101"/>
        <end position="120"/>
    </location>
</feature>
<dbReference type="InterPro" id="IPR045339">
    <property type="entry name" value="DUF6534"/>
</dbReference>
<feature type="transmembrane region" description="Helical" evidence="1">
    <location>
        <begin position="207"/>
        <end position="231"/>
    </location>
</feature>
<dbReference type="InParanoid" id="A0A286U8S1"/>
<evidence type="ECO:0000313" key="3">
    <source>
        <dbReference type="EMBL" id="PAV15987.1"/>
    </source>
</evidence>
<dbReference type="PANTHER" id="PTHR40465:SF1">
    <property type="entry name" value="DUF6534 DOMAIN-CONTAINING PROTEIN"/>
    <property type="match status" value="1"/>
</dbReference>
<feature type="transmembrane region" description="Helical" evidence="1">
    <location>
        <begin position="174"/>
        <end position="195"/>
    </location>
</feature>
<feature type="transmembrane region" description="Helical" evidence="1">
    <location>
        <begin position="132"/>
        <end position="154"/>
    </location>
</feature>
<dbReference type="PANTHER" id="PTHR40465">
    <property type="entry name" value="CHROMOSOME 1, WHOLE GENOME SHOTGUN SEQUENCE"/>
    <property type="match status" value="1"/>
</dbReference>
<protein>
    <recommendedName>
        <fullName evidence="2">DUF6534 domain-containing protein</fullName>
    </recommendedName>
</protein>
<dbReference type="EMBL" id="NBII01000009">
    <property type="protein sequence ID" value="PAV15987.1"/>
    <property type="molecule type" value="Genomic_DNA"/>
</dbReference>
<feature type="transmembrane region" description="Helical" evidence="1">
    <location>
        <begin position="243"/>
        <end position="261"/>
    </location>
</feature>
<comment type="caution">
    <text evidence="3">The sequence shown here is derived from an EMBL/GenBank/DDBJ whole genome shotgun (WGS) entry which is preliminary data.</text>
</comment>
<feature type="domain" description="DUF6534" evidence="2">
    <location>
        <begin position="183"/>
        <end position="266"/>
    </location>
</feature>
<dbReference type="STRING" id="2282107.A0A286U8S1"/>
<dbReference type="OrthoDB" id="2535105at2759"/>
<dbReference type="AlphaFoldDB" id="A0A286U8S1"/>
<keyword evidence="1" id="KW-1133">Transmembrane helix</keyword>
<keyword evidence="4" id="KW-1185">Reference proteome</keyword>
<organism evidence="3 4">
    <name type="scientific">Pyrrhoderma noxium</name>
    <dbReference type="NCBI Taxonomy" id="2282107"/>
    <lineage>
        <taxon>Eukaryota</taxon>
        <taxon>Fungi</taxon>
        <taxon>Dikarya</taxon>
        <taxon>Basidiomycota</taxon>
        <taxon>Agaricomycotina</taxon>
        <taxon>Agaricomycetes</taxon>
        <taxon>Hymenochaetales</taxon>
        <taxon>Hymenochaetaceae</taxon>
        <taxon>Pyrrhoderma</taxon>
    </lineage>
</organism>
<reference evidence="3 4" key="1">
    <citation type="journal article" date="2017" name="Mol. Ecol.">
        <title>Comparative and population genomic landscape of Phellinus noxius: A hypervariable fungus causing root rot in trees.</title>
        <authorList>
            <person name="Chung C.L."/>
            <person name="Lee T.J."/>
            <person name="Akiba M."/>
            <person name="Lee H.H."/>
            <person name="Kuo T.H."/>
            <person name="Liu D."/>
            <person name="Ke H.M."/>
            <person name="Yokoi T."/>
            <person name="Roa M.B."/>
            <person name="Lu M.J."/>
            <person name="Chang Y.Y."/>
            <person name="Ann P.J."/>
            <person name="Tsai J.N."/>
            <person name="Chen C.Y."/>
            <person name="Tzean S.S."/>
            <person name="Ota Y."/>
            <person name="Hattori T."/>
            <person name="Sahashi N."/>
            <person name="Liou R.F."/>
            <person name="Kikuchi T."/>
            <person name="Tsai I.J."/>
        </authorList>
    </citation>
    <scope>NUCLEOTIDE SEQUENCE [LARGE SCALE GENOMIC DNA]</scope>
    <source>
        <strain evidence="3 4">FFPRI411160</strain>
    </source>
</reference>
<evidence type="ECO:0000259" key="2">
    <source>
        <dbReference type="Pfam" id="PF20152"/>
    </source>
</evidence>
<feature type="transmembrane region" description="Helical" evidence="1">
    <location>
        <begin position="60"/>
        <end position="81"/>
    </location>
</feature>
<evidence type="ECO:0000313" key="4">
    <source>
        <dbReference type="Proteomes" id="UP000217199"/>
    </source>
</evidence>
<sequence length="299" mass="33431">MSVPVSSDSSKVSINIEVHSYYQCLFLSCTITAVLWGISAIQLFAYLTSHCRVDGWKIRCYVVIIWLLNTAHQCGLLRWGYHIFVEESGNLLALVRLNAVELPLITILTAFVDVLVQAFYINRIWKLSKHNLFLVLIVSAATICQFSATLYYFSKIYNLFFIDHTGMFINISRILYAITSFVEILLASVVVVLVHMMRNGQKRSETVLNRLILYTISSSAGNATIAIGAVISAAVSPYVHTHLLFASLAPNLYTNALLTLLNMRASVWNVFDSNSTDETEINTDFLRGQIGGQSESLNV</sequence>
<evidence type="ECO:0000256" key="1">
    <source>
        <dbReference type="SAM" id="Phobius"/>
    </source>
</evidence>
<keyword evidence="1" id="KW-0812">Transmembrane</keyword>
<keyword evidence="1" id="KW-0472">Membrane</keyword>